<dbReference type="eggNOG" id="KOG3833">
    <property type="taxonomic scope" value="Eukaryota"/>
</dbReference>
<evidence type="ECO:0000256" key="4">
    <source>
        <dbReference type="ARBA" id="ARBA00022741"/>
    </source>
</evidence>
<dbReference type="EnsemblPlants" id="Pp3c3_11500V3.2">
    <property type="protein sequence ID" value="Pp3c3_11500V3.2"/>
    <property type="gene ID" value="Pp3c3_11500"/>
</dbReference>
<feature type="binding site" evidence="10">
    <location>
        <position position="175"/>
    </location>
    <ligand>
        <name>Mn(2+)</name>
        <dbReference type="ChEBI" id="CHEBI:29035"/>
        <label>1</label>
    </ligand>
</feature>
<organism evidence="11">
    <name type="scientific">Physcomitrium patens</name>
    <name type="common">Spreading-leaved earth moss</name>
    <name type="synonym">Physcomitrella patens</name>
    <dbReference type="NCBI Taxonomy" id="3218"/>
    <lineage>
        <taxon>Eukaryota</taxon>
        <taxon>Viridiplantae</taxon>
        <taxon>Streptophyta</taxon>
        <taxon>Embryophyta</taxon>
        <taxon>Bryophyta</taxon>
        <taxon>Bryophytina</taxon>
        <taxon>Bryopsida</taxon>
        <taxon>Funariidae</taxon>
        <taxon>Funariales</taxon>
        <taxon>Funariaceae</taxon>
        <taxon>Physcomitrium</taxon>
    </lineage>
</organism>
<evidence type="ECO:0000313" key="13">
    <source>
        <dbReference type="Proteomes" id="UP000006727"/>
    </source>
</evidence>
<dbReference type="EMBL" id="ABEU02000003">
    <property type="protein sequence ID" value="PNR57297.1"/>
    <property type="molecule type" value="Genomic_DNA"/>
</dbReference>
<keyword evidence="2" id="KW-0436">Ligase</keyword>
<evidence type="ECO:0000256" key="7">
    <source>
        <dbReference type="ARBA" id="ARBA00047746"/>
    </source>
</evidence>
<reference evidence="12" key="3">
    <citation type="submission" date="2020-12" db="UniProtKB">
        <authorList>
            <consortium name="EnsemblPlants"/>
        </authorList>
    </citation>
    <scope>IDENTIFICATION</scope>
</reference>
<keyword evidence="4 9" id="KW-0547">Nucleotide-binding</keyword>
<dbReference type="Gramene" id="Pp3c3_11500V3.2">
    <property type="protein sequence ID" value="Pp3c3_11500V3.2"/>
    <property type="gene ID" value="Pp3c3_11500"/>
</dbReference>
<name>A9SFZ7_PHYPA</name>
<dbReference type="GO" id="GO:0005525">
    <property type="term" value="F:GTP binding"/>
    <property type="evidence" value="ECO:0007669"/>
    <property type="project" value="UniProtKB-KW"/>
</dbReference>
<dbReference type="OrthoDB" id="10249697at2759"/>
<feature type="binding site" evidence="10">
    <location>
        <position position="273"/>
    </location>
    <ligand>
        <name>Mn(2+)</name>
        <dbReference type="ChEBI" id="CHEBI:29035"/>
        <label>2</label>
    </ligand>
</feature>
<evidence type="ECO:0000313" key="12">
    <source>
        <dbReference type="EnsemblPlants" id="Pp3c3_11500V3.1"/>
    </source>
</evidence>
<dbReference type="GO" id="GO:0006388">
    <property type="term" value="P:tRNA splicing, via endonucleolytic cleavage and ligation"/>
    <property type="evidence" value="ECO:0000318"/>
    <property type="project" value="GO_Central"/>
</dbReference>
<dbReference type="Proteomes" id="UP000006727">
    <property type="component" value="Chromosome 3"/>
</dbReference>
<keyword evidence="3 10" id="KW-0479">Metal-binding</keyword>
<evidence type="ECO:0000256" key="9">
    <source>
        <dbReference type="PIRSR" id="PIRSR601233-2"/>
    </source>
</evidence>
<proteinExistence type="predicted"/>
<dbReference type="RefSeq" id="XP_024369469.1">
    <property type="nucleotide sequence ID" value="XM_024513701.2"/>
</dbReference>
<dbReference type="PaxDb" id="3218-PP1S74_215V6.1"/>
<dbReference type="STRING" id="3218.A9SFZ7"/>
<feature type="binding site" evidence="9">
    <location>
        <begin position="241"/>
        <end position="245"/>
    </location>
    <ligand>
        <name>GMP</name>
        <dbReference type="ChEBI" id="CHEBI:58115"/>
    </ligand>
</feature>
<evidence type="ECO:0000256" key="3">
    <source>
        <dbReference type="ARBA" id="ARBA00022723"/>
    </source>
</evidence>
<feature type="binding site" evidence="9">
    <location>
        <begin position="415"/>
        <end position="418"/>
    </location>
    <ligand>
        <name>GMP</name>
        <dbReference type="ChEBI" id="CHEBI:58115"/>
    </ligand>
</feature>
<evidence type="ECO:0000256" key="8">
    <source>
        <dbReference type="PIRSR" id="PIRSR601233-1"/>
    </source>
</evidence>
<dbReference type="SUPFAM" id="SSF103365">
    <property type="entry name" value="Hypothetical protein PH1602"/>
    <property type="match status" value="1"/>
</dbReference>
<dbReference type="InterPro" id="IPR001233">
    <property type="entry name" value="RtcB"/>
</dbReference>
<dbReference type="GeneID" id="112279343"/>
<evidence type="ECO:0000256" key="6">
    <source>
        <dbReference type="ARBA" id="ARBA00023211"/>
    </source>
</evidence>
<reference evidence="11 13" key="1">
    <citation type="journal article" date="2008" name="Science">
        <title>The Physcomitrella genome reveals evolutionary insights into the conquest of land by plants.</title>
        <authorList>
            <person name="Rensing S."/>
            <person name="Lang D."/>
            <person name="Zimmer A."/>
            <person name="Terry A."/>
            <person name="Salamov A."/>
            <person name="Shapiro H."/>
            <person name="Nishiyama T."/>
            <person name="Perroud P.-F."/>
            <person name="Lindquist E."/>
            <person name="Kamisugi Y."/>
            <person name="Tanahashi T."/>
            <person name="Sakakibara K."/>
            <person name="Fujita T."/>
            <person name="Oishi K."/>
            <person name="Shin-I T."/>
            <person name="Kuroki Y."/>
            <person name="Toyoda A."/>
            <person name="Suzuki Y."/>
            <person name="Hashimoto A."/>
            <person name="Yamaguchi K."/>
            <person name="Sugano A."/>
            <person name="Kohara Y."/>
            <person name="Fujiyama A."/>
            <person name="Anterola A."/>
            <person name="Aoki S."/>
            <person name="Ashton N."/>
            <person name="Barbazuk W.B."/>
            <person name="Barker E."/>
            <person name="Bennetzen J."/>
            <person name="Bezanilla M."/>
            <person name="Blankenship R."/>
            <person name="Cho S.H."/>
            <person name="Dutcher S."/>
            <person name="Estelle M."/>
            <person name="Fawcett J.A."/>
            <person name="Gundlach H."/>
            <person name="Hanada K."/>
            <person name="Heyl A."/>
            <person name="Hicks K.A."/>
            <person name="Hugh J."/>
            <person name="Lohr M."/>
            <person name="Mayer K."/>
            <person name="Melkozernov A."/>
            <person name="Murata T."/>
            <person name="Nelson D."/>
            <person name="Pils B."/>
            <person name="Prigge M."/>
            <person name="Reiss B."/>
            <person name="Renner T."/>
            <person name="Rombauts S."/>
            <person name="Rushton P."/>
            <person name="Sanderfoot A."/>
            <person name="Schween G."/>
            <person name="Shiu S.-H."/>
            <person name="Stueber K."/>
            <person name="Theodoulou F.L."/>
            <person name="Tu H."/>
            <person name="Van de Peer Y."/>
            <person name="Verrier P.J."/>
            <person name="Waters E."/>
            <person name="Wood A."/>
            <person name="Yang L."/>
            <person name="Cove D."/>
            <person name="Cuming A."/>
            <person name="Hasebe M."/>
            <person name="Lucas S."/>
            <person name="Mishler D.B."/>
            <person name="Reski R."/>
            <person name="Grigoriev I."/>
            <person name="Quatrano R.S."/>
            <person name="Boore J.L."/>
        </authorList>
    </citation>
    <scope>NUCLEOTIDE SEQUENCE [LARGE SCALE GENOMIC DNA]</scope>
    <source>
        <strain evidence="12 13">cv. Gransden 2004</strain>
    </source>
</reference>
<dbReference type="HOGENOM" id="CLU_022279_3_0_1"/>
<evidence type="ECO:0000313" key="11">
    <source>
        <dbReference type="EMBL" id="PNR57297.1"/>
    </source>
</evidence>
<dbReference type="KEGG" id="ppp:112279343"/>
<dbReference type="FunFam" id="3.90.1860.10:FF:000008">
    <property type="entry name" value="RNA-splicing ligase RtcB"/>
    <property type="match status" value="1"/>
</dbReference>
<keyword evidence="5 9" id="KW-0342">GTP-binding</keyword>
<dbReference type="Gramene" id="Pp3c3_11500V3.1">
    <property type="protein sequence ID" value="Pp3c3_11500V3.1"/>
    <property type="gene ID" value="Pp3c3_11500"/>
</dbReference>
<evidence type="ECO:0000256" key="2">
    <source>
        <dbReference type="ARBA" id="ARBA00022598"/>
    </source>
</evidence>
<evidence type="ECO:0000256" key="5">
    <source>
        <dbReference type="ARBA" id="ARBA00023134"/>
    </source>
</evidence>
<dbReference type="Gene3D" id="3.90.1860.10">
    <property type="entry name" value="tRNA-splicing ligase RtcB"/>
    <property type="match status" value="1"/>
</dbReference>
<reference evidence="11 13" key="2">
    <citation type="journal article" date="2018" name="Plant J.">
        <title>The Physcomitrella patens chromosome-scale assembly reveals moss genome structure and evolution.</title>
        <authorList>
            <person name="Lang D."/>
            <person name="Ullrich K.K."/>
            <person name="Murat F."/>
            <person name="Fuchs J."/>
            <person name="Jenkins J."/>
            <person name="Haas F.B."/>
            <person name="Piednoel M."/>
            <person name="Gundlach H."/>
            <person name="Van Bel M."/>
            <person name="Meyberg R."/>
            <person name="Vives C."/>
            <person name="Morata J."/>
            <person name="Symeonidi A."/>
            <person name="Hiss M."/>
            <person name="Muchero W."/>
            <person name="Kamisugi Y."/>
            <person name="Saleh O."/>
            <person name="Blanc G."/>
            <person name="Decker E.L."/>
            <person name="van Gessel N."/>
            <person name="Grimwood J."/>
            <person name="Hayes R.D."/>
            <person name="Graham S.W."/>
            <person name="Gunter L.E."/>
            <person name="McDaniel S.F."/>
            <person name="Hoernstein S.N.W."/>
            <person name="Larsson A."/>
            <person name="Li F.W."/>
            <person name="Perroud P.F."/>
            <person name="Phillips J."/>
            <person name="Ranjan P."/>
            <person name="Rokshar D.S."/>
            <person name="Rothfels C.J."/>
            <person name="Schneider L."/>
            <person name="Shu S."/>
            <person name="Stevenson D.W."/>
            <person name="Thummler F."/>
            <person name="Tillich M."/>
            <person name="Villarreal Aguilar J.C."/>
            <person name="Widiez T."/>
            <person name="Wong G.K."/>
            <person name="Wymore A."/>
            <person name="Zhang Y."/>
            <person name="Zimmer A.D."/>
            <person name="Quatrano R.S."/>
            <person name="Mayer K.F.X."/>
            <person name="Goodstein D."/>
            <person name="Casacuberta J.M."/>
            <person name="Vandepoele K."/>
            <person name="Reski R."/>
            <person name="Cuming A.C."/>
            <person name="Tuskan G.A."/>
            <person name="Maumus F."/>
            <person name="Salse J."/>
            <person name="Schmutz J."/>
            <person name="Rensing S.A."/>
        </authorList>
    </citation>
    <scope>NUCLEOTIDE SEQUENCE [LARGE SCALE GENOMIC DNA]</scope>
    <source>
        <strain evidence="12 13">cv. Gransden 2004</strain>
    </source>
</reference>
<dbReference type="InterPro" id="IPR017510">
    <property type="entry name" value="RtcB2"/>
</dbReference>
<dbReference type="GO" id="GO:0170057">
    <property type="term" value="F:RNA ligase (GTP) activity"/>
    <property type="evidence" value="ECO:0000318"/>
    <property type="project" value="GO_Central"/>
</dbReference>
<keyword evidence="6 10" id="KW-0464">Manganese</keyword>
<evidence type="ECO:0000256" key="1">
    <source>
        <dbReference type="ARBA" id="ARBA00012726"/>
    </source>
</evidence>
<protein>
    <recommendedName>
        <fullName evidence="1">3'-phosphate/5'-hydroxy nucleic acid ligase</fullName>
        <ecNumber evidence="1">6.5.1.8</ecNumber>
    </recommendedName>
</protein>
<dbReference type="GO" id="GO:0046872">
    <property type="term" value="F:metal ion binding"/>
    <property type="evidence" value="ECO:0007669"/>
    <property type="project" value="UniProtKB-KW"/>
</dbReference>
<dbReference type="InterPro" id="IPR036025">
    <property type="entry name" value="RtcB-like_sf"/>
</dbReference>
<dbReference type="OMA" id="QTRGVEC"/>
<dbReference type="PANTHER" id="PTHR11118">
    <property type="entry name" value="RNA-SPLICING LIGASE RTCB HOMOLOG"/>
    <property type="match status" value="1"/>
</dbReference>
<sequence length="503" mass="54650">MEENKEDGDDSKRKGLRLTLVRNARHTDSCLVLLKGDDESGNLLKQIRQAAANKMRIRPFKVRIFDKSGKELLTEEDASTSVVNRATLFVSSGEPCVIKNAPATGTRKTADAKLVVIANESLVDATAIEQLNYVANLPGVVLAVGLPDLHAGASCPIGATIATNGLIYPSLVGSDIGCGMLLVETSLTSSSACKPRTLDRWAECIQLEEPWDGDYSLMLERAGVEPTQFDRESLGTVGRGNHFAELQVVERIENEEAAATFGLTEKKVYICVHSGSRGYGESILSMYSKQHGGAGTDLETEEAQSYLQAHDNACKWAKINRRIIATRLVDQLNGECTRFLLDITHNNVVKTSEDQNLTDAGVSEPVEGEIYLHRKGAAPTDQGAVMIPGSRGALSYLVLPNAPKQAARSGWSLAHGAGRRLARNAARVGGKAQYPDAKQLLVTELQSRVVCDDKGLLYEERPEAYKDAACVVADLVGDGLCRLVAVMKPILTYKMREIFDHRK</sequence>
<dbReference type="EC" id="6.5.1.8" evidence="1"/>
<accession>A9SFZ7</accession>
<feature type="binding site" evidence="10">
    <location>
        <position position="242"/>
    </location>
    <ligand>
        <name>Mn(2+)</name>
        <dbReference type="ChEBI" id="CHEBI:29035"/>
        <label>1</label>
    </ligand>
</feature>
<dbReference type="NCBIfam" id="TIGR03073">
    <property type="entry name" value="release_rtcB"/>
    <property type="match status" value="1"/>
</dbReference>
<feature type="active site" description="GMP-histidine intermediate" evidence="8">
    <location>
        <position position="415"/>
    </location>
</feature>
<comment type="catalytic activity">
    <reaction evidence="7">
        <text>a 3'-end 3'-phospho-ribonucleotide-RNA + a 5'-end dephospho-ribonucleoside-RNA + GTP = a ribonucleotidyl-ribonucleotide-RNA + GMP + diphosphate</text>
        <dbReference type="Rhea" id="RHEA:68076"/>
        <dbReference type="Rhea" id="RHEA-COMP:10463"/>
        <dbReference type="Rhea" id="RHEA-COMP:13936"/>
        <dbReference type="Rhea" id="RHEA-COMP:17355"/>
        <dbReference type="ChEBI" id="CHEBI:33019"/>
        <dbReference type="ChEBI" id="CHEBI:37565"/>
        <dbReference type="ChEBI" id="CHEBI:58115"/>
        <dbReference type="ChEBI" id="CHEBI:83062"/>
        <dbReference type="ChEBI" id="CHEBI:138284"/>
        <dbReference type="ChEBI" id="CHEBI:173118"/>
        <dbReference type="EC" id="6.5.1.8"/>
    </reaction>
</comment>
<comment type="cofactor">
    <cofactor evidence="10">
        <name>Mn(2+)</name>
        <dbReference type="ChEBI" id="CHEBI:29035"/>
    </cofactor>
    <text evidence="10">Binds 2 manganese ions per subunit.</text>
</comment>
<gene>
    <name evidence="12" type="primary">LOC112279343</name>
    <name evidence="11" type="ORF">PHYPA_004291</name>
</gene>
<evidence type="ECO:0000256" key="10">
    <source>
        <dbReference type="PIRSR" id="PIRSR601233-3"/>
    </source>
</evidence>
<feature type="binding site" evidence="9">
    <location>
        <position position="395"/>
    </location>
    <ligand>
        <name>GMP</name>
        <dbReference type="ChEBI" id="CHEBI:58115"/>
    </ligand>
</feature>
<dbReference type="EnsemblPlants" id="Pp3c3_11500V3.1">
    <property type="protein sequence ID" value="Pp3c3_11500V3.1"/>
    <property type="gene ID" value="Pp3c3_11500"/>
</dbReference>
<keyword evidence="13" id="KW-1185">Reference proteome</keyword>
<dbReference type="PANTHER" id="PTHR11118:SF1">
    <property type="entry name" value="RNA-SPLICING LIGASE RTCB HOMOLOG"/>
    <property type="match status" value="1"/>
</dbReference>
<dbReference type="Pfam" id="PF01139">
    <property type="entry name" value="RtcB"/>
    <property type="match status" value="2"/>
</dbReference>
<dbReference type="AlphaFoldDB" id="A9SFZ7"/>